<reference evidence="2" key="2">
    <citation type="submission" date="2022-01" db="EMBL/GenBank/DDBJ databases">
        <authorList>
            <person name="Yamashiro T."/>
            <person name="Shiraishi A."/>
            <person name="Satake H."/>
            <person name="Nakayama K."/>
        </authorList>
    </citation>
    <scope>NUCLEOTIDE SEQUENCE</scope>
</reference>
<sequence>MGDENSIRTLGDYSKPSHEGYRNTIELPAGNNVATIERMAQYEDEGWSDAITPDEVNLNFENPDIEQLLGVMERKVDALMTDAISLMKKSENVFRLTTNEIYQPPPEPSHQEEFEHIMTNFILDQEERITQLKDYMQVIVDEFMEFSSEVARRLKEKIKENKNKPRKIEKITRYLDTEVLENSAKCDLFKNLEKKTFPTPTNLLCVRHVRIIPSDPPQPRKNTLGFEPGKKANQSHHKPSNFLTIQPLVQSNATFVDQEPIKRDSSPHNSFIHAMSKRARSTRGQAFSSRDETLEEKVRKFGLFDNETHQMNYNNLAGRSIHSEDVVDWEFLSNKGLAQSFFDSINTDPFFGTQWANLFQINEPIFHKLARSLPHLSLMPPLAGMTPYTRVSQLGWEERKGKFPFLNLDRGLVNTPKGNLEMLQHLVV</sequence>
<dbReference type="Proteomes" id="UP001151760">
    <property type="component" value="Unassembled WGS sequence"/>
</dbReference>
<comment type="caution">
    <text evidence="2">The sequence shown here is derived from an EMBL/GenBank/DDBJ whole genome shotgun (WGS) entry which is preliminary data.</text>
</comment>
<feature type="region of interest" description="Disordered" evidence="1">
    <location>
        <begin position="1"/>
        <end position="20"/>
    </location>
</feature>
<reference evidence="2" key="1">
    <citation type="journal article" date="2022" name="Int. J. Mol. Sci.">
        <title>Draft Genome of Tanacetum Coccineum: Genomic Comparison of Closely Related Tanacetum-Family Plants.</title>
        <authorList>
            <person name="Yamashiro T."/>
            <person name="Shiraishi A."/>
            <person name="Nakayama K."/>
            <person name="Satake H."/>
        </authorList>
    </citation>
    <scope>NUCLEOTIDE SEQUENCE</scope>
</reference>
<proteinExistence type="predicted"/>
<keyword evidence="3" id="KW-1185">Reference proteome</keyword>
<accession>A0ABQ4XYQ7</accession>
<protein>
    <submittedName>
        <fullName evidence="2">Uncharacterized protein</fullName>
    </submittedName>
</protein>
<evidence type="ECO:0000256" key="1">
    <source>
        <dbReference type="SAM" id="MobiDB-lite"/>
    </source>
</evidence>
<name>A0ABQ4XYQ7_9ASTR</name>
<dbReference type="EMBL" id="BQNB010009923">
    <property type="protein sequence ID" value="GJS70266.1"/>
    <property type="molecule type" value="Genomic_DNA"/>
</dbReference>
<feature type="region of interest" description="Disordered" evidence="1">
    <location>
        <begin position="216"/>
        <end position="237"/>
    </location>
</feature>
<evidence type="ECO:0000313" key="3">
    <source>
        <dbReference type="Proteomes" id="UP001151760"/>
    </source>
</evidence>
<organism evidence="2 3">
    <name type="scientific">Tanacetum coccineum</name>
    <dbReference type="NCBI Taxonomy" id="301880"/>
    <lineage>
        <taxon>Eukaryota</taxon>
        <taxon>Viridiplantae</taxon>
        <taxon>Streptophyta</taxon>
        <taxon>Embryophyta</taxon>
        <taxon>Tracheophyta</taxon>
        <taxon>Spermatophyta</taxon>
        <taxon>Magnoliopsida</taxon>
        <taxon>eudicotyledons</taxon>
        <taxon>Gunneridae</taxon>
        <taxon>Pentapetalae</taxon>
        <taxon>asterids</taxon>
        <taxon>campanulids</taxon>
        <taxon>Asterales</taxon>
        <taxon>Asteraceae</taxon>
        <taxon>Asteroideae</taxon>
        <taxon>Anthemideae</taxon>
        <taxon>Anthemidinae</taxon>
        <taxon>Tanacetum</taxon>
    </lineage>
</organism>
<gene>
    <name evidence="2" type="ORF">Tco_0703107</name>
</gene>
<evidence type="ECO:0000313" key="2">
    <source>
        <dbReference type="EMBL" id="GJS70266.1"/>
    </source>
</evidence>